<keyword evidence="2" id="KW-1133">Transmembrane helix</keyword>
<organism evidence="4 5">
    <name type="scientific">Paenibacillus endophyticus</name>
    <dbReference type="NCBI Taxonomy" id="1294268"/>
    <lineage>
        <taxon>Bacteria</taxon>
        <taxon>Bacillati</taxon>
        <taxon>Bacillota</taxon>
        <taxon>Bacilli</taxon>
        <taxon>Bacillales</taxon>
        <taxon>Paenibacillaceae</taxon>
        <taxon>Paenibacillus</taxon>
    </lineage>
</organism>
<dbReference type="Pfam" id="PF12697">
    <property type="entry name" value="Abhydrolase_6"/>
    <property type="match status" value="1"/>
</dbReference>
<dbReference type="Gene3D" id="3.40.50.1820">
    <property type="entry name" value="alpha/beta hydrolase"/>
    <property type="match status" value="1"/>
</dbReference>
<dbReference type="InterPro" id="IPR050261">
    <property type="entry name" value="FrsA_esterase"/>
</dbReference>
<comment type="caution">
    <text evidence="4">The sequence shown here is derived from an EMBL/GenBank/DDBJ whole genome shotgun (WGS) entry which is preliminary data.</text>
</comment>
<feature type="domain" description="AB hydrolase-1" evidence="3">
    <location>
        <begin position="80"/>
        <end position="290"/>
    </location>
</feature>
<keyword evidence="2" id="KW-0472">Membrane</keyword>
<dbReference type="Proteomes" id="UP000518605">
    <property type="component" value="Unassembled WGS sequence"/>
</dbReference>
<dbReference type="RefSeq" id="WP_183559327.1">
    <property type="nucleotide sequence ID" value="NZ_CBCSLB010000009.1"/>
</dbReference>
<proteinExistence type="inferred from homology"/>
<dbReference type="SUPFAM" id="SSF53474">
    <property type="entry name" value="alpha/beta-Hydrolases"/>
    <property type="match status" value="1"/>
</dbReference>
<reference evidence="4 5" key="1">
    <citation type="submission" date="2020-08" db="EMBL/GenBank/DDBJ databases">
        <title>Genomic Encyclopedia of Type Strains, Phase III (KMG-III): the genomes of soil and plant-associated and newly described type strains.</title>
        <authorList>
            <person name="Whitman W."/>
        </authorList>
    </citation>
    <scope>NUCLEOTIDE SEQUENCE [LARGE SCALE GENOMIC DNA]</scope>
    <source>
        <strain evidence="4 5">CECT 8234</strain>
    </source>
</reference>
<evidence type="ECO:0000259" key="3">
    <source>
        <dbReference type="Pfam" id="PF12697"/>
    </source>
</evidence>
<name>A0A7W5C472_9BACL</name>
<keyword evidence="5" id="KW-1185">Reference proteome</keyword>
<keyword evidence="2" id="KW-0812">Transmembrane</keyword>
<accession>A0A7W5C472</accession>
<evidence type="ECO:0000256" key="1">
    <source>
        <dbReference type="ARBA" id="ARBA00038115"/>
    </source>
</evidence>
<evidence type="ECO:0000256" key="2">
    <source>
        <dbReference type="SAM" id="Phobius"/>
    </source>
</evidence>
<sequence>MDVVLIVIIVFILVIALMSVLVWQMGAKSQTPRKLANGDSPEVGTRWEKHSFMSHGSRLEGWLLQPANDALLVAGLAPLVVIAHGWGSNRTRVLRYTRPIYEAGYSVFMYDARSHGDSESIAAPSALMFRDDVLAAVEAARRLPGIDTRRIAVIGHSLGGFGALLALDRGLRVSCVITDSMPVRFETMMKSELRRKKIPIFPLAYLIPRIWLIRAKISLSQFKEADIPNVLLRRAGKAGAGRTPVLMVHAEGDDFISSEDLKHLKDELPGGIVSILFVAGNGHSQSEQDPAFWESVLPFLQESVINENKKEARGTRLQASRENI</sequence>
<evidence type="ECO:0000313" key="5">
    <source>
        <dbReference type="Proteomes" id="UP000518605"/>
    </source>
</evidence>
<dbReference type="InterPro" id="IPR029058">
    <property type="entry name" value="AB_hydrolase_fold"/>
</dbReference>
<dbReference type="PANTHER" id="PTHR22946">
    <property type="entry name" value="DIENELACTONE HYDROLASE DOMAIN-CONTAINING PROTEIN-RELATED"/>
    <property type="match status" value="1"/>
</dbReference>
<evidence type="ECO:0000313" key="4">
    <source>
        <dbReference type="EMBL" id="MBB3150917.1"/>
    </source>
</evidence>
<feature type="transmembrane region" description="Helical" evidence="2">
    <location>
        <begin position="6"/>
        <end position="25"/>
    </location>
</feature>
<dbReference type="EMBL" id="JACHXW010000002">
    <property type="protein sequence ID" value="MBB3150917.1"/>
    <property type="molecule type" value="Genomic_DNA"/>
</dbReference>
<gene>
    <name evidence="4" type="ORF">FHS16_000951</name>
</gene>
<dbReference type="AlphaFoldDB" id="A0A7W5C472"/>
<comment type="similarity">
    <text evidence="1">Belongs to the AB hydrolase superfamily. FUS2 hydrolase family.</text>
</comment>
<dbReference type="InterPro" id="IPR000073">
    <property type="entry name" value="AB_hydrolase_1"/>
</dbReference>
<protein>
    <submittedName>
        <fullName evidence="4">Pimeloyl-ACP methyl ester carboxylesterase</fullName>
    </submittedName>
</protein>